<evidence type="ECO:0000313" key="1">
    <source>
        <dbReference type="EMBL" id="GII94084.1"/>
    </source>
</evidence>
<dbReference type="Proteomes" id="UP000606172">
    <property type="component" value="Unassembled WGS sequence"/>
</dbReference>
<protein>
    <recommendedName>
        <fullName evidence="3">LysR substrate-binding domain-containing protein</fullName>
    </recommendedName>
</protein>
<evidence type="ECO:0000313" key="2">
    <source>
        <dbReference type="Proteomes" id="UP000606172"/>
    </source>
</evidence>
<dbReference type="RefSeq" id="WP_204028019.1">
    <property type="nucleotide sequence ID" value="NZ_BOOW01000028.1"/>
</dbReference>
<organism evidence="1 2">
    <name type="scientific">Sinosporangium siamense</name>
    <dbReference type="NCBI Taxonomy" id="1367973"/>
    <lineage>
        <taxon>Bacteria</taxon>
        <taxon>Bacillati</taxon>
        <taxon>Actinomycetota</taxon>
        <taxon>Actinomycetes</taxon>
        <taxon>Streptosporangiales</taxon>
        <taxon>Streptosporangiaceae</taxon>
        <taxon>Sinosporangium</taxon>
    </lineage>
</organism>
<evidence type="ECO:0008006" key="3">
    <source>
        <dbReference type="Google" id="ProtNLM"/>
    </source>
</evidence>
<proteinExistence type="predicted"/>
<sequence>MRLSSVALRATRKAITSRVRPEPSAINALISAGLGVGLSPDIARHAAGQIPTAWIAVEHPDCRRILTLLWGAGNHLSTAARLMRTTIIDWNWNNGFAQAKR</sequence>
<reference evidence="1" key="1">
    <citation type="submission" date="2021-01" db="EMBL/GenBank/DDBJ databases">
        <title>Whole genome shotgun sequence of Sinosporangium siamense NBRC 109515.</title>
        <authorList>
            <person name="Komaki H."/>
            <person name="Tamura T."/>
        </authorList>
    </citation>
    <scope>NUCLEOTIDE SEQUENCE</scope>
    <source>
        <strain evidence="1">NBRC 109515</strain>
    </source>
</reference>
<dbReference type="EMBL" id="BOOW01000028">
    <property type="protein sequence ID" value="GII94084.1"/>
    <property type="molecule type" value="Genomic_DNA"/>
</dbReference>
<name>A0A919VDF3_9ACTN</name>
<keyword evidence="2" id="KW-1185">Reference proteome</keyword>
<accession>A0A919VDF3</accession>
<gene>
    <name evidence="1" type="ORF">Ssi02_43150</name>
</gene>
<dbReference type="AlphaFoldDB" id="A0A919VDF3"/>
<comment type="caution">
    <text evidence="1">The sequence shown here is derived from an EMBL/GenBank/DDBJ whole genome shotgun (WGS) entry which is preliminary data.</text>
</comment>